<dbReference type="GO" id="GO:0009231">
    <property type="term" value="P:riboflavin biosynthetic process"/>
    <property type="evidence" value="ECO:0007669"/>
    <property type="project" value="InterPro"/>
</dbReference>
<evidence type="ECO:0000256" key="10">
    <source>
        <dbReference type="ARBA" id="ARBA00022827"/>
    </source>
</evidence>
<dbReference type="EMBL" id="QWGB01000009">
    <property type="protein sequence ID" value="RIJ21338.1"/>
    <property type="molecule type" value="Genomic_DNA"/>
</dbReference>
<evidence type="ECO:0000256" key="11">
    <source>
        <dbReference type="ARBA" id="ARBA00022840"/>
    </source>
</evidence>
<evidence type="ECO:0000256" key="14">
    <source>
        <dbReference type="ARBA" id="ARBA00049494"/>
    </source>
</evidence>
<dbReference type="InterPro" id="IPR023465">
    <property type="entry name" value="Riboflavin_kinase_dom_sf"/>
</dbReference>
<dbReference type="Pfam" id="PF01687">
    <property type="entry name" value="Flavokinase"/>
    <property type="match status" value="1"/>
</dbReference>
<dbReference type="InterPro" id="IPR015865">
    <property type="entry name" value="Riboflavin_kinase_bac/euk"/>
</dbReference>
<comment type="similarity">
    <text evidence="15">Belongs to the ribF family.</text>
</comment>
<accession>A0A399QR60</accession>
<evidence type="ECO:0000256" key="6">
    <source>
        <dbReference type="ARBA" id="ARBA00022679"/>
    </source>
</evidence>
<name>A0A399QR60_9PROT</name>
<dbReference type="GO" id="GO:0003919">
    <property type="term" value="F:FMN adenylyltransferase activity"/>
    <property type="evidence" value="ECO:0007669"/>
    <property type="project" value="UniProtKB-UniRule"/>
</dbReference>
<dbReference type="SMART" id="SM00904">
    <property type="entry name" value="Flavokinase"/>
    <property type="match status" value="1"/>
</dbReference>
<dbReference type="InterPro" id="IPR014729">
    <property type="entry name" value="Rossmann-like_a/b/a_fold"/>
</dbReference>
<evidence type="ECO:0000256" key="3">
    <source>
        <dbReference type="ARBA" id="ARBA00005201"/>
    </source>
</evidence>
<dbReference type="NCBIfam" id="TIGR00083">
    <property type="entry name" value="ribF"/>
    <property type="match status" value="1"/>
</dbReference>
<evidence type="ECO:0000313" key="18">
    <source>
        <dbReference type="Proteomes" id="UP000265431"/>
    </source>
</evidence>
<dbReference type="GO" id="GO:0005524">
    <property type="term" value="F:ATP binding"/>
    <property type="evidence" value="ECO:0007669"/>
    <property type="project" value="UniProtKB-UniRule"/>
</dbReference>
<evidence type="ECO:0000256" key="7">
    <source>
        <dbReference type="ARBA" id="ARBA00022695"/>
    </source>
</evidence>
<comment type="pathway">
    <text evidence="3 15">Cofactor biosynthesis; FMN biosynthesis; FMN from riboflavin (ATP route): step 1/1.</text>
</comment>
<comment type="catalytic activity">
    <reaction evidence="13 15">
        <text>riboflavin + ATP = FMN + ADP + H(+)</text>
        <dbReference type="Rhea" id="RHEA:14357"/>
        <dbReference type="ChEBI" id="CHEBI:15378"/>
        <dbReference type="ChEBI" id="CHEBI:30616"/>
        <dbReference type="ChEBI" id="CHEBI:57986"/>
        <dbReference type="ChEBI" id="CHEBI:58210"/>
        <dbReference type="ChEBI" id="CHEBI:456216"/>
        <dbReference type="EC" id="2.7.1.26"/>
    </reaction>
</comment>
<comment type="caution">
    <text evidence="17">The sequence shown here is derived from an EMBL/GenBank/DDBJ whole genome shotgun (WGS) entry which is preliminary data.</text>
</comment>
<dbReference type="PANTHER" id="PTHR22749">
    <property type="entry name" value="RIBOFLAVIN KINASE/FMN ADENYLYLTRANSFERASE"/>
    <property type="match status" value="1"/>
</dbReference>
<dbReference type="Gene3D" id="2.40.30.30">
    <property type="entry name" value="Riboflavin kinase-like"/>
    <property type="match status" value="1"/>
</dbReference>
<keyword evidence="9 15" id="KW-0418">Kinase</keyword>
<keyword evidence="11 15" id="KW-0067">ATP-binding</keyword>
<comment type="pathway">
    <text evidence="2 15">Cofactor biosynthesis; FAD biosynthesis; FAD from FMN: step 1/1.</text>
</comment>
<evidence type="ECO:0000313" key="17">
    <source>
        <dbReference type="EMBL" id="RIJ21338.1"/>
    </source>
</evidence>
<protein>
    <recommendedName>
        <fullName evidence="15">Riboflavin biosynthesis protein</fullName>
    </recommendedName>
    <domain>
        <recommendedName>
            <fullName evidence="15">Riboflavin kinase</fullName>
            <ecNumber evidence="15">2.7.1.26</ecNumber>
        </recommendedName>
        <alternativeName>
            <fullName evidence="15">Flavokinase</fullName>
        </alternativeName>
    </domain>
    <domain>
        <recommendedName>
            <fullName evidence="15">FMN adenylyltransferase</fullName>
            <ecNumber evidence="15">2.7.7.2</ecNumber>
        </recommendedName>
        <alternativeName>
            <fullName evidence="15">FAD pyrophosphorylase</fullName>
        </alternativeName>
        <alternativeName>
            <fullName evidence="15">FAD synthase</fullName>
        </alternativeName>
    </domain>
</protein>
<evidence type="ECO:0000256" key="15">
    <source>
        <dbReference type="PIRNR" id="PIRNR004491"/>
    </source>
</evidence>
<keyword evidence="18" id="KW-1185">Reference proteome</keyword>
<gene>
    <name evidence="17" type="primary">ribF</name>
    <name evidence="17" type="ORF">D1224_13550</name>
</gene>
<dbReference type="Proteomes" id="UP000265431">
    <property type="component" value="Unassembled WGS sequence"/>
</dbReference>
<keyword evidence="8 15" id="KW-0547">Nucleotide-binding</keyword>
<dbReference type="PANTHER" id="PTHR22749:SF6">
    <property type="entry name" value="RIBOFLAVIN KINASE"/>
    <property type="match status" value="1"/>
</dbReference>
<dbReference type="UniPathway" id="UPA00276">
    <property type="reaction ID" value="UER00406"/>
</dbReference>
<keyword evidence="5 15" id="KW-0288">FMN</keyword>
<evidence type="ECO:0000256" key="1">
    <source>
        <dbReference type="ARBA" id="ARBA00002121"/>
    </source>
</evidence>
<feature type="domain" description="Riboflavin kinase" evidence="16">
    <location>
        <begin position="180"/>
        <end position="305"/>
    </location>
</feature>
<evidence type="ECO:0000256" key="5">
    <source>
        <dbReference type="ARBA" id="ARBA00022643"/>
    </source>
</evidence>
<dbReference type="RefSeq" id="WP_119380490.1">
    <property type="nucleotide sequence ID" value="NZ_QWGB01000009.1"/>
</dbReference>
<evidence type="ECO:0000256" key="13">
    <source>
        <dbReference type="ARBA" id="ARBA00047880"/>
    </source>
</evidence>
<keyword evidence="10 15" id="KW-0274">FAD</keyword>
<evidence type="ECO:0000256" key="8">
    <source>
        <dbReference type="ARBA" id="ARBA00022741"/>
    </source>
</evidence>
<dbReference type="SUPFAM" id="SSF52374">
    <property type="entry name" value="Nucleotidylyl transferase"/>
    <property type="match status" value="1"/>
</dbReference>
<dbReference type="GO" id="GO:0006747">
    <property type="term" value="P:FAD biosynthetic process"/>
    <property type="evidence" value="ECO:0007669"/>
    <property type="project" value="UniProtKB-UniRule"/>
</dbReference>
<keyword evidence="4 15" id="KW-0285">Flavoprotein</keyword>
<keyword evidence="7 15" id="KW-0548">Nucleotidyltransferase</keyword>
<dbReference type="AlphaFoldDB" id="A0A399QR60"/>
<dbReference type="Gene3D" id="3.40.50.620">
    <property type="entry name" value="HUPs"/>
    <property type="match status" value="1"/>
</dbReference>
<comment type="catalytic activity">
    <reaction evidence="14 15">
        <text>FMN + ATP + H(+) = FAD + diphosphate</text>
        <dbReference type="Rhea" id="RHEA:17237"/>
        <dbReference type="ChEBI" id="CHEBI:15378"/>
        <dbReference type="ChEBI" id="CHEBI:30616"/>
        <dbReference type="ChEBI" id="CHEBI:33019"/>
        <dbReference type="ChEBI" id="CHEBI:57692"/>
        <dbReference type="ChEBI" id="CHEBI:58210"/>
        <dbReference type="EC" id="2.7.7.2"/>
    </reaction>
</comment>
<dbReference type="OrthoDB" id="9803667at2"/>
<evidence type="ECO:0000256" key="2">
    <source>
        <dbReference type="ARBA" id="ARBA00004726"/>
    </source>
</evidence>
<dbReference type="PIRSF" id="PIRSF004491">
    <property type="entry name" value="FAD_Synth"/>
    <property type="match status" value="1"/>
</dbReference>
<proteinExistence type="inferred from homology"/>
<evidence type="ECO:0000256" key="12">
    <source>
        <dbReference type="ARBA" id="ARBA00023268"/>
    </source>
</evidence>
<organism evidence="17 18">
    <name type="scientific">Henriciella barbarensis</name>
    <dbReference type="NCBI Taxonomy" id="86342"/>
    <lineage>
        <taxon>Bacteria</taxon>
        <taxon>Pseudomonadati</taxon>
        <taxon>Pseudomonadota</taxon>
        <taxon>Alphaproteobacteria</taxon>
        <taxon>Hyphomonadales</taxon>
        <taxon>Hyphomonadaceae</taxon>
        <taxon>Henriciella</taxon>
    </lineage>
</organism>
<dbReference type="EC" id="2.7.1.26" evidence="15"/>
<sequence length="308" mass="34235">MAVHADYRNLPDSARGYSVALGNFDGVHPGHRAVIDAARVEGPSLGIATFEPPPRAYFRPNDPPFRLYRPARRNERLMELGAKAVFELPFNGQMASMTDEEFCRHVLHEGLGVSHVAVGFDFRFGRGRMGDADRLSSLGRSFGFDVTVVEKVEGPEAIKASSTAIREALIAGDPQRAAEMLGHDWIADGHVEKGEQRGRTIGFPTANIRLGPLIHPRHGVYAVRVRIAGTGDWLDGVANFGRTPTTGLRDPLLETYIFDFDRDIYGQYIEVALVRFQRAEAHFPSLDDMVEQMHRDKDEARRLLSAAQ</sequence>
<dbReference type="GO" id="GO:0009398">
    <property type="term" value="P:FMN biosynthetic process"/>
    <property type="evidence" value="ECO:0007669"/>
    <property type="project" value="UniProtKB-UniRule"/>
</dbReference>
<dbReference type="SUPFAM" id="SSF82114">
    <property type="entry name" value="Riboflavin kinase-like"/>
    <property type="match status" value="1"/>
</dbReference>
<evidence type="ECO:0000256" key="4">
    <source>
        <dbReference type="ARBA" id="ARBA00022630"/>
    </source>
</evidence>
<dbReference type="InterPro" id="IPR023468">
    <property type="entry name" value="Riboflavin_kinase"/>
</dbReference>
<dbReference type="GO" id="GO:0008531">
    <property type="term" value="F:riboflavin kinase activity"/>
    <property type="evidence" value="ECO:0007669"/>
    <property type="project" value="UniProtKB-UniRule"/>
</dbReference>
<dbReference type="Pfam" id="PF06574">
    <property type="entry name" value="FAD_syn"/>
    <property type="match status" value="1"/>
</dbReference>
<keyword evidence="6 15" id="KW-0808">Transferase</keyword>
<dbReference type="CDD" id="cd02064">
    <property type="entry name" value="FAD_synthetase_N"/>
    <property type="match status" value="1"/>
</dbReference>
<dbReference type="EC" id="2.7.7.2" evidence="15"/>
<dbReference type="UniPathway" id="UPA00277">
    <property type="reaction ID" value="UER00407"/>
</dbReference>
<reference evidence="17 18" key="1">
    <citation type="submission" date="2018-08" db="EMBL/GenBank/DDBJ databases">
        <title>Henriciella mobilis sp. nov., isolated from seawater.</title>
        <authorList>
            <person name="Cheng H."/>
            <person name="Wu Y.-H."/>
            <person name="Xu X.-W."/>
            <person name="Guo L.-L."/>
        </authorList>
    </citation>
    <scope>NUCLEOTIDE SEQUENCE [LARGE SCALE GENOMIC DNA]</scope>
    <source>
        <strain evidence="17 18">CCUG66934</strain>
    </source>
</reference>
<dbReference type="InterPro" id="IPR015864">
    <property type="entry name" value="FAD_synthase"/>
</dbReference>
<dbReference type="InterPro" id="IPR002606">
    <property type="entry name" value="Riboflavin_kinase_bac"/>
</dbReference>
<comment type="function">
    <text evidence="1">Catalyzes the phosphorylation of riboflavin to FMN followed by the adenylation of FMN to FAD.</text>
</comment>
<evidence type="ECO:0000256" key="9">
    <source>
        <dbReference type="ARBA" id="ARBA00022777"/>
    </source>
</evidence>
<keyword evidence="12" id="KW-0511">Multifunctional enzyme</keyword>
<evidence type="ECO:0000259" key="16">
    <source>
        <dbReference type="SMART" id="SM00904"/>
    </source>
</evidence>